<sequence>MDSGWWSSWQWGLVKDAIIPLAAILIPTLFALWLARIERRAAARSHYLERRHSAAEGVILALAQMVSMNPSMEEVAPLLRDLRGRIAVYRASLSSGDVLSGDWLAIKHSEGLAIWAEAQALLQPVAGTPPLSPDDLLRVLFPGQRWAQNTLETLSGWLSGHVSDEHLRLEGSALSATRQQPSPG</sequence>
<protein>
    <submittedName>
        <fullName evidence="2">Uncharacterized protein</fullName>
    </submittedName>
</protein>
<keyword evidence="1" id="KW-1133">Transmembrane helix</keyword>
<gene>
    <name evidence="2" type="ORF">DZF96_05105</name>
</gene>
<feature type="transmembrane region" description="Helical" evidence="1">
    <location>
        <begin position="17"/>
        <end position="35"/>
    </location>
</feature>
<name>A0A399NVZ0_9MICO</name>
<accession>A0A399NVZ0</accession>
<evidence type="ECO:0000256" key="1">
    <source>
        <dbReference type="SAM" id="Phobius"/>
    </source>
</evidence>
<keyword evidence="1" id="KW-0812">Transmembrane</keyword>
<proteinExistence type="predicted"/>
<reference evidence="2 3" key="1">
    <citation type="submission" date="2018-08" db="EMBL/GenBank/DDBJ databases">
        <title>Genome Sequence of Clavibacter michiganensis Subspecies type strains, and the Atypical Peach-Colored Strains Isolated from Tomato.</title>
        <authorList>
            <person name="Osdaghi E."/>
            <person name="Portier P."/>
            <person name="Briand M."/>
            <person name="Jacques M.-A."/>
        </authorList>
    </citation>
    <scope>NUCLEOTIDE SEQUENCE [LARGE SCALE GENOMIC DNA]</scope>
    <source>
        <strain evidence="2 3">CFBP 7493</strain>
    </source>
</reference>
<evidence type="ECO:0000313" key="2">
    <source>
        <dbReference type="EMBL" id="RII97957.1"/>
    </source>
</evidence>
<dbReference type="AlphaFoldDB" id="A0A399NVZ0"/>
<dbReference type="Proteomes" id="UP000266298">
    <property type="component" value="Unassembled WGS sequence"/>
</dbReference>
<comment type="caution">
    <text evidence="2">The sequence shown here is derived from an EMBL/GenBank/DDBJ whole genome shotgun (WGS) entry which is preliminary data.</text>
</comment>
<organism evidence="2 3">
    <name type="scientific">Clavibacter michiganensis</name>
    <dbReference type="NCBI Taxonomy" id="28447"/>
    <lineage>
        <taxon>Bacteria</taxon>
        <taxon>Bacillati</taxon>
        <taxon>Actinomycetota</taxon>
        <taxon>Actinomycetes</taxon>
        <taxon>Micrococcales</taxon>
        <taxon>Microbacteriaceae</taxon>
        <taxon>Clavibacter</taxon>
    </lineage>
</organism>
<keyword evidence="1" id="KW-0472">Membrane</keyword>
<evidence type="ECO:0000313" key="3">
    <source>
        <dbReference type="Proteomes" id="UP000266298"/>
    </source>
</evidence>
<dbReference type="EMBL" id="QWEC01000047">
    <property type="protein sequence ID" value="RII97957.1"/>
    <property type="molecule type" value="Genomic_DNA"/>
</dbReference>